<dbReference type="EnsemblMetazoa" id="AATE018635-RA">
    <property type="protein sequence ID" value="AATE018635-PA.1"/>
    <property type="gene ID" value="AATE018635"/>
</dbReference>
<name>A0A182JIC5_ANOAO</name>
<evidence type="ECO:0000313" key="1">
    <source>
        <dbReference type="EnsemblMetazoa" id="AATE018635-PA.1"/>
    </source>
</evidence>
<organism evidence="1">
    <name type="scientific">Anopheles atroparvus</name>
    <name type="common">European mosquito</name>
    <dbReference type="NCBI Taxonomy" id="41427"/>
    <lineage>
        <taxon>Eukaryota</taxon>
        <taxon>Metazoa</taxon>
        <taxon>Ecdysozoa</taxon>
        <taxon>Arthropoda</taxon>
        <taxon>Hexapoda</taxon>
        <taxon>Insecta</taxon>
        <taxon>Pterygota</taxon>
        <taxon>Neoptera</taxon>
        <taxon>Endopterygota</taxon>
        <taxon>Diptera</taxon>
        <taxon>Nematocera</taxon>
        <taxon>Culicoidea</taxon>
        <taxon>Culicidae</taxon>
        <taxon>Anophelinae</taxon>
        <taxon>Anopheles</taxon>
    </lineage>
</organism>
<protein>
    <submittedName>
        <fullName evidence="1">Uncharacterized protein</fullName>
    </submittedName>
</protein>
<reference evidence="1" key="1">
    <citation type="submission" date="2022-08" db="UniProtKB">
        <authorList>
            <consortium name="EnsemblMetazoa"/>
        </authorList>
    </citation>
    <scope>IDENTIFICATION</scope>
    <source>
        <strain evidence="1">EBRO</strain>
    </source>
</reference>
<dbReference type="VEuPathDB" id="VectorBase:AATE018635"/>
<dbReference type="AlphaFoldDB" id="A0A182JIC5"/>
<sequence length="146" mass="16244">MYHDVWCVRQSVTDNGGDGHNDDNDTPPRFAALDQRVVVRREQTVGAVALQEVDRVADFGQIIPGHLQVAFLQLERRRHRYLREHANEEGSGVGGQAGADTGGQLLHSVQKLEAENFLRKAAVTPHNSTLPTPIMPPAEWYRGNEL</sequence>
<accession>A0A182JIC5</accession>
<proteinExistence type="predicted"/>